<evidence type="ECO:0000259" key="1">
    <source>
        <dbReference type="Pfam" id="PF13336"/>
    </source>
</evidence>
<gene>
    <name evidence="2" type="ORF">GCM10022207_85700</name>
</gene>
<dbReference type="GO" id="GO:0016787">
    <property type="term" value="F:hydrolase activity"/>
    <property type="evidence" value="ECO:0007669"/>
    <property type="project" value="UniProtKB-KW"/>
</dbReference>
<feature type="domain" description="Acetyl-CoA hydrolase/transferase C-terminal" evidence="1">
    <location>
        <begin position="271"/>
        <end position="422"/>
    </location>
</feature>
<keyword evidence="3" id="KW-1185">Reference proteome</keyword>
<dbReference type="Gene3D" id="3.40.1080.10">
    <property type="entry name" value="Glutaconate Coenzyme A-transferase"/>
    <property type="match status" value="1"/>
</dbReference>
<sequence>MTRDAWASVERPGTADDVLSFVDDGADLIVPIHHGEPHTVIDALERHAEQFKDVRIHQMDPSVERPYIVGKFPGRLTHVSYFLGPGDRHAYWNGLCELVPAHFSEVPRLLRKHTRHSLVLAASSLPDKHGYFSLGTNADYVSSFIGEVPFFLEASPRMPRTFGQNQVHISQVAGWCRADYALEETVPAVPDERDRRIAELVAERIRDGSCLQVGVGRIPNALLAALVDHRHLGVHTEAMSDGVMNLVEQGVITGTRKKQHRNKHVASFCIGTHRFFDWLDGNASVSMMPVDWVNDPRVVGNEANMVAINATSEVDLMGQAASETIAGRYWSGSGGQADFSRGALYSPGGQAFLVTHAATSDGTSRINVELGDASPVTTLKNTVDHVVTEYGVAELSGRSISQRASALIAIAHPDHRDRLVFQARRARILH</sequence>
<comment type="caution">
    <text evidence="2">The sequence shown here is derived from an EMBL/GenBank/DDBJ whole genome shotgun (WGS) entry which is preliminary data.</text>
</comment>
<dbReference type="RefSeq" id="WP_345554190.1">
    <property type="nucleotide sequence ID" value="NZ_BAAAZA010000053.1"/>
</dbReference>
<dbReference type="InterPro" id="IPR046433">
    <property type="entry name" value="ActCoA_hydro"/>
</dbReference>
<keyword evidence="2" id="KW-0378">Hydrolase</keyword>
<dbReference type="PANTHER" id="PTHR21432">
    <property type="entry name" value="ACETYL-COA HYDROLASE-RELATED"/>
    <property type="match status" value="1"/>
</dbReference>
<evidence type="ECO:0000313" key="3">
    <source>
        <dbReference type="Proteomes" id="UP001501563"/>
    </source>
</evidence>
<organism evidence="2 3">
    <name type="scientific">Streptomyces lannensis</name>
    <dbReference type="NCBI Taxonomy" id="766498"/>
    <lineage>
        <taxon>Bacteria</taxon>
        <taxon>Bacillati</taxon>
        <taxon>Actinomycetota</taxon>
        <taxon>Actinomycetes</taxon>
        <taxon>Kitasatosporales</taxon>
        <taxon>Streptomycetaceae</taxon>
        <taxon>Streptomyces</taxon>
    </lineage>
</organism>
<dbReference type="EMBL" id="BAAAZA010000053">
    <property type="protein sequence ID" value="GAA3903432.1"/>
    <property type="molecule type" value="Genomic_DNA"/>
</dbReference>
<protein>
    <submittedName>
        <fullName evidence="2">Acetyl-CoA hydrolase/transferase C-terminal domain-containing protein</fullName>
    </submittedName>
</protein>
<dbReference type="Gene3D" id="3.30.750.70">
    <property type="entry name" value="4-hydroxybutyrate coenzyme like domains"/>
    <property type="match status" value="1"/>
</dbReference>
<dbReference type="InterPro" id="IPR026888">
    <property type="entry name" value="AcetylCoA_hyd_C"/>
</dbReference>
<dbReference type="SUPFAM" id="SSF100950">
    <property type="entry name" value="NagB/RpiA/CoA transferase-like"/>
    <property type="match status" value="2"/>
</dbReference>
<proteinExistence type="predicted"/>
<reference evidence="3" key="1">
    <citation type="journal article" date="2019" name="Int. J. Syst. Evol. Microbiol.">
        <title>The Global Catalogue of Microorganisms (GCM) 10K type strain sequencing project: providing services to taxonomists for standard genome sequencing and annotation.</title>
        <authorList>
            <consortium name="The Broad Institute Genomics Platform"/>
            <consortium name="The Broad Institute Genome Sequencing Center for Infectious Disease"/>
            <person name="Wu L."/>
            <person name="Ma J."/>
        </authorList>
    </citation>
    <scope>NUCLEOTIDE SEQUENCE [LARGE SCALE GENOMIC DNA]</scope>
    <source>
        <strain evidence="3">JCM 16578</strain>
    </source>
</reference>
<accession>A0ABP7LLK4</accession>
<dbReference type="InterPro" id="IPR038460">
    <property type="entry name" value="AcetylCoA_hyd_C_sf"/>
</dbReference>
<name>A0ABP7LLK4_9ACTN</name>
<evidence type="ECO:0000313" key="2">
    <source>
        <dbReference type="EMBL" id="GAA3903432.1"/>
    </source>
</evidence>
<dbReference type="Pfam" id="PF13336">
    <property type="entry name" value="AcetylCoA_hyd_C"/>
    <property type="match status" value="1"/>
</dbReference>
<dbReference type="InterPro" id="IPR037171">
    <property type="entry name" value="NagB/RpiA_transferase-like"/>
</dbReference>
<dbReference type="PANTHER" id="PTHR21432:SF20">
    <property type="entry name" value="ACETYL-COA HYDROLASE"/>
    <property type="match status" value="1"/>
</dbReference>
<dbReference type="Proteomes" id="UP001501563">
    <property type="component" value="Unassembled WGS sequence"/>
</dbReference>
<dbReference type="Gene3D" id="3.40.1080.20">
    <property type="entry name" value="Acetyl-CoA hydrolase/transferase C-terminal domain"/>
    <property type="match status" value="1"/>
</dbReference>